<keyword evidence="1" id="KW-0472">Membrane</keyword>
<organism evidence="3 4">
    <name type="scientific">Diversispora epigaea</name>
    <dbReference type="NCBI Taxonomy" id="1348612"/>
    <lineage>
        <taxon>Eukaryota</taxon>
        <taxon>Fungi</taxon>
        <taxon>Fungi incertae sedis</taxon>
        <taxon>Mucoromycota</taxon>
        <taxon>Glomeromycotina</taxon>
        <taxon>Glomeromycetes</taxon>
        <taxon>Diversisporales</taxon>
        <taxon>Diversisporaceae</taxon>
        <taxon>Diversispora</taxon>
    </lineage>
</organism>
<dbReference type="SMART" id="SM00382">
    <property type="entry name" value="AAA"/>
    <property type="match status" value="1"/>
</dbReference>
<dbReference type="EMBL" id="PQFF01000438">
    <property type="protein sequence ID" value="RHZ50104.1"/>
    <property type="molecule type" value="Genomic_DNA"/>
</dbReference>
<comment type="caution">
    <text evidence="3">The sequence shown here is derived from an EMBL/GenBank/DDBJ whole genome shotgun (WGS) entry which is preliminary data.</text>
</comment>
<evidence type="ECO:0000256" key="1">
    <source>
        <dbReference type="SAM" id="Phobius"/>
    </source>
</evidence>
<dbReference type="InterPro" id="IPR003593">
    <property type="entry name" value="AAA+_ATPase"/>
</dbReference>
<dbReference type="Pfam" id="PF01637">
    <property type="entry name" value="ATPase_2"/>
    <property type="match status" value="1"/>
</dbReference>
<gene>
    <name evidence="3" type="ORF">Glove_505g60</name>
</gene>
<proteinExistence type="predicted"/>
<dbReference type="InterPro" id="IPR027417">
    <property type="entry name" value="P-loop_NTPase"/>
</dbReference>
<dbReference type="OrthoDB" id="511599at2759"/>
<keyword evidence="1" id="KW-1133">Transmembrane helix</keyword>
<accession>A0A397GKK3</accession>
<name>A0A397GKK3_9GLOM</name>
<evidence type="ECO:0000313" key="3">
    <source>
        <dbReference type="EMBL" id="RHZ50104.1"/>
    </source>
</evidence>
<dbReference type="PANTHER" id="PTHR36168:SF1">
    <property type="entry name" value="ORC1-LIKE AAA ATPASE DOMAIN-CONTAINING PROTEIN"/>
    <property type="match status" value="1"/>
</dbReference>
<dbReference type="SUPFAM" id="SSF52540">
    <property type="entry name" value="P-loop containing nucleoside triphosphate hydrolases"/>
    <property type="match status" value="1"/>
</dbReference>
<dbReference type="Gene3D" id="3.40.50.300">
    <property type="entry name" value="P-loop containing nucleotide triphosphate hydrolases"/>
    <property type="match status" value="1"/>
</dbReference>
<dbReference type="PANTHER" id="PTHR36168">
    <property type="entry name" value="CHROMOSOME 1, WHOLE GENOME SHOTGUN SEQUENCE"/>
    <property type="match status" value="1"/>
</dbReference>
<dbReference type="InterPro" id="IPR011579">
    <property type="entry name" value="ATPase_dom"/>
</dbReference>
<keyword evidence="1" id="KW-0812">Transmembrane</keyword>
<reference evidence="3 4" key="1">
    <citation type="submission" date="2018-08" db="EMBL/GenBank/DDBJ databases">
        <title>Genome and evolution of the arbuscular mycorrhizal fungus Diversispora epigaea (formerly Glomus versiforme) and its bacterial endosymbionts.</title>
        <authorList>
            <person name="Sun X."/>
            <person name="Fei Z."/>
            <person name="Harrison M."/>
        </authorList>
    </citation>
    <scope>NUCLEOTIDE SEQUENCE [LARGE SCALE GENOMIC DNA]</scope>
    <source>
        <strain evidence="3 4">IT104</strain>
    </source>
</reference>
<dbReference type="AlphaFoldDB" id="A0A397GKK3"/>
<evidence type="ECO:0000259" key="2">
    <source>
        <dbReference type="SMART" id="SM00382"/>
    </source>
</evidence>
<dbReference type="GO" id="GO:0005524">
    <property type="term" value="F:ATP binding"/>
    <property type="evidence" value="ECO:0007669"/>
    <property type="project" value="InterPro"/>
</dbReference>
<dbReference type="STRING" id="1348612.A0A397GKK3"/>
<sequence>MSSSKITKHFRRSIFPSRHTRQVLFLQRQNLVSRNSEPVPFQLLLYRPYTNSAPNDFEKWKFAWNKKWTPIQTYLRSINWKKRAWDTTVFLWSGGVIFFAGDLLYTWQVSLLNERLINETMEKGTRPKLTVSEDEYIDRPEIIDLLKGIFQPSKNYSHYHVICGEHGTGKTSLVRKVANEVKQGVIYVDIPPNFNEMGYEFGKALNFTFEEDVSLTMRLKKKILNETNDAKHSYSKWERAMHAFKGASTVYKKKHGKPPVIIYDNVNQLVPKHQEILEIFQDNAKRDAVENNYVAVFVTNEGSVPRIMESRSSWSRAKKPVEIGDFSEEESIEYLTKKRKINEVEAKKLYELVGGRIVELKDVADDFLSGQSFEGGIIKMSKLTEVKKKFDSAKLLRNQSNHEVGKCLIRVLLDSKEIDTDVFREYFKDKYGEVLEANVFAYHPSRDTVTFQSKSTEYYIRENANIFLKQGS</sequence>
<protein>
    <recommendedName>
        <fullName evidence="2">AAA+ ATPase domain-containing protein</fullName>
    </recommendedName>
</protein>
<keyword evidence="4" id="KW-1185">Reference proteome</keyword>
<evidence type="ECO:0000313" key="4">
    <source>
        <dbReference type="Proteomes" id="UP000266861"/>
    </source>
</evidence>
<feature type="domain" description="AAA+ ATPase" evidence="2">
    <location>
        <begin position="157"/>
        <end position="327"/>
    </location>
</feature>
<dbReference type="Proteomes" id="UP000266861">
    <property type="component" value="Unassembled WGS sequence"/>
</dbReference>
<feature type="transmembrane region" description="Helical" evidence="1">
    <location>
        <begin position="89"/>
        <end position="107"/>
    </location>
</feature>